<reference evidence="2 3" key="1">
    <citation type="submission" date="2019-02" db="EMBL/GenBank/DDBJ databases">
        <title>Bacterial novel species isolated from soil.</title>
        <authorList>
            <person name="Jung H.-Y."/>
        </authorList>
    </citation>
    <scope>NUCLEOTIDE SEQUENCE [LARGE SCALE GENOMIC DNA]</scope>
    <source>
        <strain evidence="2 3">1-3-3-3</strain>
    </source>
</reference>
<gene>
    <name evidence="2" type="ORF">EWM57_06750</name>
</gene>
<comment type="caution">
    <text evidence="2">The sequence shown here is derived from an EMBL/GenBank/DDBJ whole genome shotgun (WGS) entry which is preliminary data.</text>
</comment>
<dbReference type="EMBL" id="SEWE01000010">
    <property type="protein sequence ID" value="RYU81269.1"/>
    <property type="molecule type" value="Genomic_DNA"/>
</dbReference>
<name>A0A4Q5LF82_9BACT</name>
<dbReference type="RefSeq" id="WP_129920375.1">
    <property type="nucleotide sequence ID" value="NZ_SEWE01000010.1"/>
</dbReference>
<dbReference type="OrthoDB" id="885558at2"/>
<evidence type="ECO:0000313" key="2">
    <source>
        <dbReference type="EMBL" id="RYU81269.1"/>
    </source>
</evidence>
<organism evidence="2 3">
    <name type="scientific">Hymenobacter persicinus</name>
    <dbReference type="NCBI Taxonomy" id="2025506"/>
    <lineage>
        <taxon>Bacteria</taxon>
        <taxon>Pseudomonadati</taxon>
        <taxon>Bacteroidota</taxon>
        <taxon>Cytophagia</taxon>
        <taxon>Cytophagales</taxon>
        <taxon>Hymenobacteraceae</taxon>
        <taxon>Hymenobacter</taxon>
    </lineage>
</organism>
<feature type="region of interest" description="Disordered" evidence="1">
    <location>
        <begin position="54"/>
        <end position="77"/>
    </location>
</feature>
<dbReference type="Proteomes" id="UP000294155">
    <property type="component" value="Unassembled WGS sequence"/>
</dbReference>
<keyword evidence="3" id="KW-1185">Reference proteome</keyword>
<accession>A0A4Q5LF82</accession>
<proteinExistence type="predicted"/>
<protein>
    <submittedName>
        <fullName evidence="2">Uncharacterized protein</fullName>
    </submittedName>
</protein>
<dbReference type="AlphaFoldDB" id="A0A4Q5LF82"/>
<evidence type="ECO:0000256" key="1">
    <source>
        <dbReference type="SAM" id="MobiDB-lite"/>
    </source>
</evidence>
<feature type="compositionally biased region" description="Basic residues" evidence="1">
    <location>
        <begin position="59"/>
        <end position="72"/>
    </location>
</feature>
<evidence type="ECO:0000313" key="3">
    <source>
        <dbReference type="Proteomes" id="UP000294155"/>
    </source>
</evidence>
<sequence>MALDVAQFQQVLDLASKSEATSKELRKALNRIQSAVQNLDVAVGDAIAILDGGVEPKQKKPYSGKPRGRRKKEAGGTQAMLEGIQATAAGDTASDTAALASTIESTSKKAGKGK</sequence>